<evidence type="ECO:0000313" key="5">
    <source>
        <dbReference type="Proteomes" id="UP001500582"/>
    </source>
</evidence>
<dbReference type="Proteomes" id="UP001500582">
    <property type="component" value="Unassembled WGS sequence"/>
</dbReference>
<dbReference type="InterPro" id="IPR050595">
    <property type="entry name" value="Bact_response_regulator"/>
</dbReference>
<dbReference type="SMART" id="SM00448">
    <property type="entry name" value="REC"/>
    <property type="match status" value="1"/>
</dbReference>
<evidence type="ECO:0000259" key="3">
    <source>
        <dbReference type="PROSITE" id="PS50110"/>
    </source>
</evidence>
<accession>A0ABP8GCD6</accession>
<dbReference type="InterPro" id="IPR001789">
    <property type="entry name" value="Sig_transdc_resp-reg_receiver"/>
</dbReference>
<protein>
    <recommendedName>
        <fullName evidence="3">Response regulatory domain-containing protein</fullName>
    </recommendedName>
</protein>
<dbReference type="Pfam" id="PF00072">
    <property type="entry name" value="Response_reg"/>
    <property type="match status" value="1"/>
</dbReference>
<gene>
    <name evidence="4" type="ORF">GCM10023149_21680</name>
</gene>
<keyword evidence="1 2" id="KW-0597">Phosphoprotein</keyword>
<name>A0ABP8GCD6_9SPHI</name>
<dbReference type="SUPFAM" id="SSF52172">
    <property type="entry name" value="CheY-like"/>
    <property type="match status" value="1"/>
</dbReference>
<evidence type="ECO:0000256" key="1">
    <source>
        <dbReference type="ARBA" id="ARBA00022553"/>
    </source>
</evidence>
<keyword evidence="5" id="KW-1185">Reference proteome</keyword>
<organism evidence="4 5">
    <name type="scientific">Mucilaginibacter gynuensis</name>
    <dbReference type="NCBI Taxonomy" id="1302236"/>
    <lineage>
        <taxon>Bacteria</taxon>
        <taxon>Pseudomonadati</taxon>
        <taxon>Bacteroidota</taxon>
        <taxon>Sphingobacteriia</taxon>
        <taxon>Sphingobacteriales</taxon>
        <taxon>Sphingobacteriaceae</taxon>
        <taxon>Mucilaginibacter</taxon>
    </lineage>
</organism>
<feature type="modified residue" description="4-aspartylphosphate" evidence="2">
    <location>
        <position position="51"/>
    </location>
</feature>
<comment type="caution">
    <text evidence="4">The sequence shown here is derived from an EMBL/GenBank/DDBJ whole genome shotgun (WGS) entry which is preliminary data.</text>
</comment>
<dbReference type="CDD" id="cd00156">
    <property type="entry name" value="REC"/>
    <property type="match status" value="1"/>
</dbReference>
<sequence length="118" mass="13488">MKRILIIDDNEDILEILQIVFRDEGYNVVVSNTGDAAEYIHIIHPDLILLDVRIDGYQKRGDEICAEIKARYPYQLPVVLISAETNLAVLANECGADFYIRKPFDIYDLVAQVTKFLT</sequence>
<dbReference type="PANTHER" id="PTHR44591">
    <property type="entry name" value="STRESS RESPONSE REGULATOR PROTEIN 1"/>
    <property type="match status" value="1"/>
</dbReference>
<dbReference type="InterPro" id="IPR011006">
    <property type="entry name" value="CheY-like_superfamily"/>
</dbReference>
<evidence type="ECO:0000256" key="2">
    <source>
        <dbReference type="PROSITE-ProRule" id="PRU00169"/>
    </source>
</evidence>
<feature type="domain" description="Response regulatory" evidence="3">
    <location>
        <begin position="3"/>
        <end position="117"/>
    </location>
</feature>
<proteinExistence type="predicted"/>
<dbReference type="PROSITE" id="PS50110">
    <property type="entry name" value="RESPONSE_REGULATORY"/>
    <property type="match status" value="1"/>
</dbReference>
<dbReference type="PANTHER" id="PTHR44591:SF3">
    <property type="entry name" value="RESPONSE REGULATORY DOMAIN-CONTAINING PROTEIN"/>
    <property type="match status" value="1"/>
</dbReference>
<evidence type="ECO:0000313" key="4">
    <source>
        <dbReference type="EMBL" id="GAA4321705.1"/>
    </source>
</evidence>
<dbReference type="Gene3D" id="3.40.50.2300">
    <property type="match status" value="1"/>
</dbReference>
<reference evidence="5" key="1">
    <citation type="journal article" date="2019" name="Int. J. Syst. Evol. Microbiol.">
        <title>The Global Catalogue of Microorganisms (GCM) 10K type strain sequencing project: providing services to taxonomists for standard genome sequencing and annotation.</title>
        <authorList>
            <consortium name="The Broad Institute Genomics Platform"/>
            <consortium name="The Broad Institute Genome Sequencing Center for Infectious Disease"/>
            <person name="Wu L."/>
            <person name="Ma J."/>
        </authorList>
    </citation>
    <scope>NUCLEOTIDE SEQUENCE [LARGE SCALE GENOMIC DNA]</scope>
    <source>
        <strain evidence="5">JCM 17705</strain>
    </source>
</reference>
<dbReference type="EMBL" id="BAABFT010000004">
    <property type="protein sequence ID" value="GAA4321705.1"/>
    <property type="molecule type" value="Genomic_DNA"/>
</dbReference>